<dbReference type="EMBL" id="JACSGT010000002">
    <property type="protein sequence ID" value="MCF2221093.1"/>
    <property type="molecule type" value="Genomic_DNA"/>
</dbReference>
<name>A0ABS9C9V0_9FLAO</name>
<proteinExistence type="predicted"/>
<accession>A0ABS9C9V0</accession>
<evidence type="ECO:0000313" key="2">
    <source>
        <dbReference type="Proteomes" id="UP001430374"/>
    </source>
</evidence>
<keyword evidence="2" id="KW-1185">Reference proteome</keyword>
<evidence type="ECO:0000313" key="1">
    <source>
        <dbReference type="EMBL" id="MCF2221093.1"/>
    </source>
</evidence>
<organism evidence="1 2">
    <name type="scientific">Chryseobacterium indicum</name>
    <dbReference type="NCBI Taxonomy" id="2766954"/>
    <lineage>
        <taxon>Bacteria</taxon>
        <taxon>Pseudomonadati</taxon>
        <taxon>Bacteroidota</taxon>
        <taxon>Flavobacteriia</taxon>
        <taxon>Flavobacteriales</taxon>
        <taxon>Weeksellaceae</taxon>
        <taxon>Chryseobacterium group</taxon>
        <taxon>Chryseobacterium</taxon>
    </lineage>
</organism>
<sequence>MRRIINCIFQQGAFSLAIGSGKREAERLLCSETRQKSNQHKALSFRFGEAEIKSRNDGNTLSDPYCNRTS</sequence>
<dbReference type="RefSeq" id="WP_235132439.1">
    <property type="nucleotide sequence ID" value="NZ_JACSGT010000002.1"/>
</dbReference>
<gene>
    <name evidence="1" type="ORF">H9Q08_17540</name>
</gene>
<dbReference type="Proteomes" id="UP001430374">
    <property type="component" value="Unassembled WGS sequence"/>
</dbReference>
<protein>
    <submittedName>
        <fullName evidence="1">Uncharacterized protein</fullName>
    </submittedName>
</protein>
<comment type="caution">
    <text evidence="1">The sequence shown here is derived from an EMBL/GenBank/DDBJ whole genome shotgun (WGS) entry which is preliminary data.</text>
</comment>
<reference evidence="1" key="1">
    <citation type="submission" date="2021-08" db="EMBL/GenBank/DDBJ databases">
        <title>Complete genome sequence of Chryseobacterium sp strain PS-8.</title>
        <authorList>
            <person name="Das S.K."/>
        </authorList>
    </citation>
    <scope>NUCLEOTIDE SEQUENCE</scope>
    <source>
        <strain evidence="1">PS-8</strain>
    </source>
</reference>